<organism evidence="1">
    <name type="scientific">Nothobranchius kuhntae</name>
    <name type="common">Beira killifish</name>
    <dbReference type="NCBI Taxonomy" id="321403"/>
    <lineage>
        <taxon>Eukaryota</taxon>
        <taxon>Metazoa</taxon>
        <taxon>Chordata</taxon>
        <taxon>Craniata</taxon>
        <taxon>Vertebrata</taxon>
        <taxon>Euteleostomi</taxon>
        <taxon>Actinopterygii</taxon>
        <taxon>Neopterygii</taxon>
        <taxon>Teleostei</taxon>
        <taxon>Neoteleostei</taxon>
        <taxon>Acanthomorphata</taxon>
        <taxon>Ovalentaria</taxon>
        <taxon>Atherinomorphae</taxon>
        <taxon>Cyprinodontiformes</taxon>
        <taxon>Nothobranchiidae</taxon>
        <taxon>Nothobranchius</taxon>
    </lineage>
</organism>
<gene>
    <name evidence="1" type="primary">FOXE1</name>
</gene>
<protein>
    <submittedName>
        <fullName evidence="1">Forkhead box E1 (Thyroid transcription factor 2)</fullName>
    </submittedName>
</protein>
<dbReference type="AlphaFoldDB" id="A0A1A8JS53"/>
<name>A0A1A8JS53_NOTKU</name>
<proteinExistence type="predicted"/>
<sequence>TPRLMGLQTPWITTAEFPRCSWAHSHSITVQQVQLPTLGDTRDTRRMRGTWTVLFLQSELKTTSFKEHRVSQTLSETDLSGLDCDFSVFHLEPVYRTDGNFLYMLDFYVKKTSNSKSMVLIQFVHG</sequence>
<accession>A0A1A8JS53</accession>
<reference evidence="1" key="1">
    <citation type="submission" date="2016-05" db="EMBL/GenBank/DDBJ databases">
        <authorList>
            <person name="Lavstsen T."/>
            <person name="Jespersen J.S."/>
        </authorList>
    </citation>
    <scope>NUCLEOTIDE SEQUENCE</scope>
    <source>
        <tissue evidence="1">Brain</tissue>
    </source>
</reference>
<reference evidence="1" key="2">
    <citation type="submission" date="2016-06" db="EMBL/GenBank/DDBJ databases">
        <title>The genome of a short-lived fish provides insights into sex chromosome evolution and the genetic control of aging.</title>
        <authorList>
            <person name="Reichwald K."/>
            <person name="Felder M."/>
            <person name="Petzold A."/>
            <person name="Koch P."/>
            <person name="Groth M."/>
            <person name="Platzer M."/>
        </authorList>
    </citation>
    <scope>NUCLEOTIDE SEQUENCE</scope>
    <source>
        <tissue evidence="1">Brain</tissue>
    </source>
</reference>
<feature type="non-terminal residue" evidence="1">
    <location>
        <position position="1"/>
    </location>
</feature>
<evidence type="ECO:0000313" key="1">
    <source>
        <dbReference type="EMBL" id="SBR22876.1"/>
    </source>
</evidence>
<dbReference type="EMBL" id="HAEE01002856">
    <property type="protein sequence ID" value="SBR22876.1"/>
    <property type="molecule type" value="Transcribed_RNA"/>
</dbReference>